<keyword evidence="6" id="KW-1185">Reference proteome</keyword>
<dbReference type="PANTHER" id="PTHR48060">
    <property type="entry name" value="DNA DAMAGE-REPAIR/TOLERATION PROTEIN DRT100"/>
    <property type="match status" value="1"/>
</dbReference>
<dbReference type="FunFam" id="3.80.10.10:FF:000363">
    <property type="entry name" value="Leucine-rich repeat family protein"/>
    <property type="match status" value="1"/>
</dbReference>
<name>A0A835LM35_9MAGN</name>
<keyword evidence="3" id="KW-0677">Repeat</keyword>
<dbReference type="FunFam" id="3.80.10.10:FF:000542">
    <property type="entry name" value="Leucine-rich repeat protein kinase family protein"/>
    <property type="match status" value="1"/>
</dbReference>
<dbReference type="SUPFAM" id="SSF52058">
    <property type="entry name" value="L domain-like"/>
    <property type="match status" value="2"/>
</dbReference>
<dbReference type="InterPro" id="IPR032675">
    <property type="entry name" value="LRR_dom_sf"/>
</dbReference>
<keyword evidence="1" id="KW-0433">Leucine-rich repeat</keyword>
<dbReference type="AlphaFoldDB" id="A0A835LM35"/>
<evidence type="ECO:0000256" key="2">
    <source>
        <dbReference type="ARBA" id="ARBA00022729"/>
    </source>
</evidence>
<dbReference type="InterPro" id="IPR053211">
    <property type="entry name" value="DNA_repair-toleration"/>
</dbReference>
<accession>A0A835LM35</accession>
<gene>
    <name evidence="5" type="ORF">IFM89_013527</name>
</gene>
<dbReference type="InterPro" id="IPR013210">
    <property type="entry name" value="LRR_N_plant-typ"/>
</dbReference>
<evidence type="ECO:0000256" key="3">
    <source>
        <dbReference type="ARBA" id="ARBA00022737"/>
    </source>
</evidence>
<dbReference type="Pfam" id="PF00560">
    <property type="entry name" value="LRR_1"/>
    <property type="match status" value="4"/>
</dbReference>
<proteinExistence type="predicted"/>
<dbReference type="Pfam" id="PF08263">
    <property type="entry name" value="LRRNT_2"/>
    <property type="match status" value="1"/>
</dbReference>
<dbReference type="Gene3D" id="3.80.10.10">
    <property type="entry name" value="Ribonuclease Inhibitor"/>
    <property type="match status" value="2"/>
</dbReference>
<dbReference type="Proteomes" id="UP000631114">
    <property type="component" value="Unassembled WGS sequence"/>
</dbReference>
<evidence type="ECO:0000256" key="1">
    <source>
        <dbReference type="ARBA" id="ARBA00022614"/>
    </source>
</evidence>
<dbReference type="InterPro" id="IPR001611">
    <property type="entry name" value="Leu-rich_rpt"/>
</dbReference>
<reference evidence="5 6" key="1">
    <citation type="submission" date="2020-10" db="EMBL/GenBank/DDBJ databases">
        <title>The Coptis chinensis genome and diversification of protoberbering-type alkaloids.</title>
        <authorList>
            <person name="Wang B."/>
            <person name="Shu S."/>
            <person name="Song C."/>
            <person name="Liu Y."/>
        </authorList>
    </citation>
    <scope>NUCLEOTIDE SEQUENCE [LARGE SCALE GENOMIC DNA]</scope>
    <source>
        <strain evidence="5">HL-2020</strain>
        <tissue evidence="5">Leaf</tissue>
    </source>
</reference>
<feature type="domain" description="Leucine-rich repeat-containing N-terminal plant-type" evidence="4">
    <location>
        <begin position="14"/>
        <end position="46"/>
    </location>
</feature>
<sequence length="479" mass="52213">MDIDIEKYWGGAAAALQSLKDQWQNLPPSWENSTDPCGAPWAGVTCINSRVTRLSLSAMNLKGTLGGDIAELSELKSLDLSFNPGLTGPLPSEIGNLTNLDILILAGCSFSGSIPEEIGNLANLSFLALNSNNFSGNIPPTLGSLSNLYWLDVADNQLTGSLPVSTNTAPGLDLLLNAKHFHFNKNQLSGSIPFKLFSSEMVLIHVILNDNRLTGEIPATLGVVKTLEILRLDRNALTGTVPSNLNNLTSLNELQLANNLLTGPVPDLTGINFLNYVLLKNNTFNGTLGGNTGQQLQLVDFENNQISGLQLSFSYKIILILKGNPLCVGHLSNASFCQLQQEQKPYSTSLAKCGSKSCASNQKLNPQTCDCAYPYEGKMYFWGPSFRDLSNATFFKELEMSLWVELVLTPGYVSLQNILFNSDGYLQVQLDLFPANGKYFNKTEVQKIGLALTNKTFIAPHEFGPYYFIASPYAFPGYP</sequence>
<evidence type="ECO:0000313" key="6">
    <source>
        <dbReference type="Proteomes" id="UP000631114"/>
    </source>
</evidence>
<keyword evidence="2" id="KW-0732">Signal</keyword>
<dbReference type="EMBL" id="JADFTS010000008">
    <property type="protein sequence ID" value="KAF9592301.1"/>
    <property type="molecule type" value="Genomic_DNA"/>
</dbReference>
<protein>
    <recommendedName>
        <fullName evidence="4">Leucine-rich repeat-containing N-terminal plant-type domain-containing protein</fullName>
    </recommendedName>
</protein>
<dbReference type="OrthoDB" id="2015206at2759"/>
<dbReference type="PANTHER" id="PTHR48060:SF24">
    <property type="entry name" value="NON-SPECIFIC SERINE_THREONINE PROTEIN KINASE"/>
    <property type="match status" value="1"/>
</dbReference>
<comment type="caution">
    <text evidence="5">The sequence shown here is derived from an EMBL/GenBank/DDBJ whole genome shotgun (WGS) entry which is preliminary data.</text>
</comment>
<evidence type="ECO:0000313" key="5">
    <source>
        <dbReference type="EMBL" id="KAF9592301.1"/>
    </source>
</evidence>
<evidence type="ECO:0000259" key="4">
    <source>
        <dbReference type="Pfam" id="PF08263"/>
    </source>
</evidence>
<organism evidence="5 6">
    <name type="scientific">Coptis chinensis</name>
    <dbReference type="NCBI Taxonomy" id="261450"/>
    <lineage>
        <taxon>Eukaryota</taxon>
        <taxon>Viridiplantae</taxon>
        <taxon>Streptophyta</taxon>
        <taxon>Embryophyta</taxon>
        <taxon>Tracheophyta</taxon>
        <taxon>Spermatophyta</taxon>
        <taxon>Magnoliopsida</taxon>
        <taxon>Ranunculales</taxon>
        <taxon>Ranunculaceae</taxon>
        <taxon>Coptidoideae</taxon>
        <taxon>Coptis</taxon>
    </lineage>
</organism>